<keyword evidence="2" id="KW-1133">Transmembrane helix</keyword>
<protein>
    <submittedName>
        <fullName evidence="4">NERD domain protein</fullName>
    </submittedName>
</protein>
<dbReference type="InterPro" id="IPR011528">
    <property type="entry name" value="NERD"/>
</dbReference>
<accession>A6WGD6</accession>
<evidence type="ECO:0000256" key="2">
    <source>
        <dbReference type="SAM" id="Phobius"/>
    </source>
</evidence>
<sequence>MGVAGAGADEQARRAARRVDRLRRETPTATERIAAAERREHAWTAGAEGERLVAQTLAEVERHGWTVLHDVRWPGRRFANLDHVAVGPGGVVVVDAKNWSGDVTVRDGVLRAGSYRKDDELEGVASAVAAVAALLEPRTRSAVSGLLCLVAHEQPPAPTTAGVTVLGRDHLVGELLALPPRLTGAQVRRIAGSLRSELDDRRPALATPTTLPTARPAGTAARRPLSWLQALLLLVTVLLLVGLAAFSITTLALSGIGELLGHLTHPPTSAPLHPR</sequence>
<keyword evidence="2" id="KW-0472">Membrane</keyword>
<keyword evidence="2" id="KW-0812">Transmembrane</keyword>
<feature type="transmembrane region" description="Helical" evidence="2">
    <location>
        <begin position="231"/>
        <end position="256"/>
    </location>
</feature>
<dbReference type="Proteomes" id="UP000001116">
    <property type="component" value="Chromosome"/>
</dbReference>
<dbReference type="PROSITE" id="PS50965">
    <property type="entry name" value="NERD"/>
    <property type="match status" value="1"/>
</dbReference>
<dbReference type="HOGENOM" id="CLU_088198_0_0_11"/>
<dbReference type="AlphaFoldDB" id="A6WGD6"/>
<reference evidence="5" key="1">
    <citation type="journal article" date="2008" name="PLoS ONE">
        <title>Survival in nuclear waste, extreme resistance, and potential applications gleaned from the genome sequence of Kineococcus radiotolerans SRS30216.</title>
        <authorList>
            <person name="Bagwell C.E."/>
            <person name="Bhat S."/>
            <person name="Hawkins G.M."/>
            <person name="Smith B.W."/>
            <person name="Biswas T."/>
            <person name="Hoover T.R."/>
            <person name="Saunders E."/>
            <person name="Han C.S."/>
            <person name="Tsodikov O.V."/>
            <person name="Shimkets L.J."/>
        </authorList>
    </citation>
    <scope>NUCLEOTIDE SEQUENCE [LARGE SCALE GENOMIC DNA]</scope>
    <source>
        <strain evidence="5">ATCC BAA-149 / DSM 14245 / SRS30216</strain>
    </source>
</reference>
<organism evidence="4 5">
    <name type="scientific">Kineococcus radiotolerans (strain ATCC BAA-149 / DSM 14245 / SRS30216)</name>
    <dbReference type="NCBI Taxonomy" id="266940"/>
    <lineage>
        <taxon>Bacteria</taxon>
        <taxon>Bacillati</taxon>
        <taxon>Actinomycetota</taxon>
        <taxon>Actinomycetes</taxon>
        <taxon>Kineosporiales</taxon>
        <taxon>Kineosporiaceae</taxon>
        <taxon>Kineococcus</taxon>
    </lineage>
</organism>
<name>A6WGD6_KINRD</name>
<gene>
    <name evidence="4" type="ordered locus">Krad_4416</name>
</gene>
<evidence type="ECO:0000313" key="5">
    <source>
        <dbReference type="Proteomes" id="UP000001116"/>
    </source>
</evidence>
<feature type="domain" description="NERD" evidence="3">
    <location>
        <begin position="45"/>
        <end position="154"/>
    </location>
</feature>
<dbReference type="KEGG" id="kra:Krad_4416"/>
<dbReference type="RefSeq" id="WP_012085819.1">
    <property type="nucleotide sequence ID" value="NC_009664.2"/>
</dbReference>
<evidence type="ECO:0000259" key="3">
    <source>
        <dbReference type="PROSITE" id="PS50965"/>
    </source>
</evidence>
<dbReference type="eggNOG" id="COG0210">
    <property type="taxonomic scope" value="Bacteria"/>
</dbReference>
<evidence type="ECO:0000256" key="1">
    <source>
        <dbReference type="SAM" id="MobiDB-lite"/>
    </source>
</evidence>
<dbReference type="Pfam" id="PF08378">
    <property type="entry name" value="NERD"/>
    <property type="match status" value="1"/>
</dbReference>
<dbReference type="OrthoDB" id="4246706at2"/>
<dbReference type="EMBL" id="CP000750">
    <property type="protein sequence ID" value="ABS05875.1"/>
    <property type="molecule type" value="Genomic_DNA"/>
</dbReference>
<feature type="region of interest" description="Disordered" evidence="1">
    <location>
        <begin position="1"/>
        <end position="27"/>
    </location>
</feature>
<feature type="compositionally biased region" description="Basic and acidic residues" evidence="1">
    <location>
        <begin position="10"/>
        <end position="26"/>
    </location>
</feature>
<proteinExistence type="predicted"/>
<dbReference type="STRING" id="266940.Krad_4416"/>
<keyword evidence="5" id="KW-1185">Reference proteome</keyword>
<evidence type="ECO:0000313" key="4">
    <source>
        <dbReference type="EMBL" id="ABS05875.1"/>
    </source>
</evidence>